<dbReference type="InterPro" id="IPR019787">
    <property type="entry name" value="Znf_PHD-finger"/>
</dbReference>
<dbReference type="SMART" id="SM01408">
    <property type="entry name" value="ING"/>
    <property type="match status" value="1"/>
</dbReference>
<organism evidence="18 19">
    <name type="scientific">Paralvinella palmiformis</name>
    <dbReference type="NCBI Taxonomy" id="53620"/>
    <lineage>
        <taxon>Eukaryota</taxon>
        <taxon>Metazoa</taxon>
        <taxon>Spiralia</taxon>
        <taxon>Lophotrochozoa</taxon>
        <taxon>Annelida</taxon>
        <taxon>Polychaeta</taxon>
        <taxon>Sedentaria</taxon>
        <taxon>Canalipalpata</taxon>
        <taxon>Terebellida</taxon>
        <taxon>Terebelliformia</taxon>
        <taxon>Alvinellidae</taxon>
        <taxon>Paralvinella</taxon>
    </lineage>
</organism>
<evidence type="ECO:0000256" key="7">
    <source>
        <dbReference type="ARBA" id="ARBA00022853"/>
    </source>
</evidence>
<sequence length="388" mass="43380">MLYLEDYLEMIENLPIEMRDRFTEIREMDLQVQNAMDSLEERVKGFFKKCGSTPNLKQEWKDEQFGKVKEDYKSALEDADEKVQLANQIYDLLERHLRKLDQELSKFKMELEADNAGITEILEKRSLELDQQPRHVNNHRAEKRKYVSAFSNHINDKKTSTEKVLSSLAHEAAKETLAIHRTNSATSSPSAKMFDSPSSTSTRTPALSYNLGHVGAGSNAAIAQAASRAIGATLEMQHGRRTASLKASYEAVTKNADITKDLLLGRDGTAATTTPATEHVTKSSRKKGSSQQSQTQQLPAVAEPLPVEETPVDGAVGKDGSPADWMVDPNEPRYCVCNEVSYGEMVGCDNDDCPIEWFHYGCVGLTQAPKGKWYCPQCRDAMKRRGRK</sequence>
<dbReference type="PANTHER" id="PTHR10333:SF103">
    <property type="entry name" value="INHIBITOR OF GROWTH PROTEIN 3"/>
    <property type="match status" value="1"/>
</dbReference>
<feature type="binding site" evidence="12">
    <location>
        <position position="335"/>
    </location>
    <ligand>
        <name>Zn(2+)</name>
        <dbReference type="ChEBI" id="CHEBI:29105"/>
        <label>1</label>
    </ligand>
</feature>
<dbReference type="PROSITE" id="PS01359">
    <property type="entry name" value="ZF_PHD_1"/>
    <property type="match status" value="1"/>
</dbReference>
<dbReference type="GO" id="GO:0008270">
    <property type="term" value="F:zinc ion binding"/>
    <property type="evidence" value="ECO:0007669"/>
    <property type="project" value="UniProtKB-KW"/>
</dbReference>
<feature type="binding site" evidence="12">
    <location>
        <position position="337"/>
    </location>
    <ligand>
        <name>Zn(2+)</name>
        <dbReference type="ChEBI" id="CHEBI:29105"/>
        <label>1</label>
    </ligand>
</feature>
<dbReference type="GO" id="GO:0005634">
    <property type="term" value="C:nucleus"/>
    <property type="evidence" value="ECO:0007669"/>
    <property type="project" value="UniProtKB-SubCell"/>
</dbReference>
<dbReference type="GO" id="GO:0035267">
    <property type="term" value="C:NuA4 histone acetyltransferase complex"/>
    <property type="evidence" value="ECO:0007669"/>
    <property type="project" value="TreeGrafter"/>
</dbReference>
<feature type="site" description="Histone H3K4me3 binding" evidence="11">
    <location>
        <position position="357"/>
    </location>
</feature>
<feature type="site" description="Histone H3K4me3 binding" evidence="11">
    <location>
        <position position="334"/>
    </location>
</feature>
<dbReference type="InterPro" id="IPR024610">
    <property type="entry name" value="ING_N_histone-binding"/>
</dbReference>
<dbReference type="Proteomes" id="UP001208570">
    <property type="component" value="Unassembled WGS sequence"/>
</dbReference>
<feature type="region of interest" description="Disordered" evidence="16">
    <location>
        <begin position="269"/>
        <end position="325"/>
    </location>
</feature>
<evidence type="ECO:0000256" key="15">
    <source>
        <dbReference type="SAM" id="Coils"/>
    </source>
</evidence>
<dbReference type="Gene3D" id="3.30.40.10">
    <property type="entry name" value="Zinc/RING finger domain, C3HC4 (zinc finger)"/>
    <property type="match status" value="1"/>
</dbReference>
<keyword evidence="7 14" id="KW-0156">Chromatin regulator</keyword>
<comment type="subcellular location">
    <subcellularLocation>
        <location evidence="1 14">Nucleus</location>
    </subcellularLocation>
</comment>
<dbReference type="Pfam" id="PF12998">
    <property type="entry name" value="ING"/>
    <property type="match status" value="1"/>
</dbReference>
<feature type="site" description="Histone H3K4me3 binding" evidence="11">
    <location>
        <position position="349"/>
    </location>
</feature>
<feature type="binding site" evidence="12">
    <location>
        <position position="378"/>
    </location>
    <ligand>
        <name>Zn(2+)</name>
        <dbReference type="ChEBI" id="CHEBI:29105"/>
        <label>2</label>
    </ligand>
</feature>
<feature type="domain" description="PHD-type" evidence="17">
    <location>
        <begin position="332"/>
        <end position="381"/>
    </location>
</feature>
<evidence type="ECO:0000256" key="14">
    <source>
        <dbReference type="RuleBase" id="RU361213"/>
    </source>
</evidence>
<feature type="binding site" evidence="12">
    <location>
        <position position="375"/>
    </location>
    <ligand>
        <name>Zn(2+)</name>
        <dbReference type="ChEBI" id="CHEBI:29105"/>
        <label>2</label>
    </ligand>
</feature>
<dbReference type="InterPro" id="IPR042020">
    <property type="entry name" value="ING3_PHD"/>
</dbReference>
<comment type="function">
    <text evidence="14">Component of an histone acetyltransferase complex.</text>
</comment>
<accession>A0AAD9KA00</accession>
<comment type="similarity">
    <text evidence="2 14">Belongs to the ING family.</text>
</comment>
<dbReference type="EMBL" id="JAODUP010000023">
    <property type="protein sequence ID" value="KAK2167824.1"/>
    <property type="molecule type" value="Genomic_DNA"/>
</dbReference>
<keyword evidence="4 12" id="KW-0479">Metal-binding</keyword>
<dbReference type="AlphaFoldDB" id="A0AAD9KA00"/>
<evidence type="ECO:0000256" key="1">
    <source>
        <dbReference type="ARBA" id="ARBA00004123"/>
    </source>
</evidence>
<dbReference type="CDD" id="cd15585">
    <property type="entry name" value="PHD_ING3"/>
    <property type="match status" value="1"/>
</dbReference>
<evidence type="ECO:0000256" key="5">
    <source>
        <dbReference type="ARBA" id="ARBA00022771"/>
    </source>
</evidence>
<keyword evidence="19" id="KW-1185">Reference proteome</keyword>
<dbReference type="FunFam" id="3.30.40.10:FF:000103">
    <property type="entry name" value="Inhibitor of growth protein"/>
    <property type="match status" value="1"/>
</dbReference>
<comment type="domain">
    <text evidence="14">The PHD-type zinc finger mediates the binding to H3K4me3.</text>
</comment>
<dbReference type="PROSITE" id="PS50016">
    <property type="entry name" value="ZF_PHD_2"/>
    <property type="match status" value="1"/>
</dbReference>
<keyword evidence="15" id="KW-0175">Coiled coil</keyword>
<evidence type="ECO:0000256" key="12">
    <source>
        <dbReference type="PIRSR" id="PIRSR628651-51"/>
    </source>
</evidence>
<dbReference type="InterPro" id="IPR028651">
    <property type="entry name" value="ING_fam"/>
</dbReference>
<evidence type="ECO:0000256" key="4">
    <source>
        <dbReference type="ARBA" id="ARBA00022723"/>
    </source>
</evidence>
<dbReference type="InterPro" id="IPR011011">
    <property type="entry name" value="Znf_FYVE_PHD"/>
</dbReference>
<dbReference type="InterPro" id="IPR013083">
    <property type="entry name" value="Znf_RING/FYVE/PHD"/>
</dbReference>
<evidence type="ECO:0000256" key="9">
    <source>
        <dbReference type="ARBA" id="ARBA00023163"/>
    </source>
</evidence>
<evidence type="ECO:0000259" key="17">
    <source>
        <dbReference type="PROSITE" id="PS50016"/>
    </source>
</evidence>
<dbReference type="CDD" id="cd16858">
    <property type="entry name" value="ING_ING3_Yng2p"/>
    <property type="match status" value="1"/>
</dbReference>
<dbReference type="InterPro" id="IPR001965">
    <property type="entry name" value="Znf_PHD"/>
</dbReference>
<keyword evidence="8" id="KW-0805">Transcription regulation</keyword>
<evidence type="ECO:0000256" key="13">
    <source>
        <dbReference type="PROSITE-ProRule" id="PRU00146"/>
    </source>
</evidence>
<proteinExistence type="inferred from homology"/>
<keyword evidence="9" id="KW-0804">Transcription</keyword>
<name>A0AAD9KA00_9ANNE</name>
<keyword evidence="10 14" id="KW-0539">Nucleus</keyword>
<dbReference type="SUPFAM" id="SSF57903">
    <property type="entry name" value="FYVE/PHD zinc finger"/>
    <property type="match status" value="1"/>
</dbReference>
<dbReference type="SMART" id="SM00249">
    <property type="entry name" value="PHD"/>
    <property type="match status" value="1"/>
</dbReference>
<feature type="site" description="Histone H3K4me3 binding" evidence="11">
    <location>
        <position position="345"/>
    </location>
</feature>
<evidence type="ECO:0000256" key="6">
    <source>
        <dbReference type="ARBA" id="ARBA00022833"/>
    </source>
</evidence>
<evidence type="ECO:0000256" key="8">
    <source>
        <dbReference type="ARBA" id="ARBA00023015"/>
    </source>
</evidence>
<evidence type="ECO:0000313" key="19">
    <source>
        <dbReference type="Proteomes" id="UP001208570"/>
    </source>
</evidence>
<evidence type="ECO:0000256" key="3">
    <source>
        <dbReference type="ARBA" id="ARBA00022604"/>
    </source>
</evidence>
<comment type="subunit">
    <text evidence="14">Component of an histone acetyltransferase complex. Interacts with H3K4me3 and to a lesser extent with H3K4me2.</text>
</comment>
<evidence type="ECO:0000256" key="16">
    <source>
        <dbReference type="SAM" id="MobiDB-lite"/>
    </source>
</evidence>
<gene>
    <name evidence="18" type="ORF">LSH36_23g00002</name>
</gene>
<feature type="binding site" evidence="12">
    <location>
        <position position="359"/>
    </location>
    <ligand>
        <name>Zn(2+)</name>
        <dbReference type="ChEBI" id="CHEBI:29105"/>
        <label>1</label>
    </ligand>
</feature>
<dbReference type="Gene3D" id="6.10.140.1740">
    <property type="match status" value="1"/>
</dbReference>
<reference evidence="18" key="1">
    <citation type="journal article" date="2023" name="Mol. Biol. Evol.">
        <title>Third-Generation Sequencing Reveals the Adaptive Role of the Epigenome in Three Deep-Sea Polychaetes.</title>
        <authorList>
            <person name="Perez M."/>
            <person name="Aroh O."/>
            <person name="Sun Y."/>
            <person name="Lan Y."/>
            <person name="Juniper S.K."/>
            <person name="Young C.R."/>
            <person name="Angers B."/>
            <person name="Qian P.Y."/>
        </authorList>
    </citation>
    <scope>NUCLEOTIDE SEQUENCE</scope>
    <source>
        <strain evidence="18">P08H-3</strain>
    </source>
</reference>
<dbReference type="InterPro" id="IPR019786">
    <property type="entry name" value="Zinc_finger_PHD-type_CS"/>
</dbReference>
<dbReference type="GO" id="GO:0006325">
    <property type="term" value="P:chromatin organization"/>
    <property type="evidence" value="ECO:0007669"/>
    <property type="project" value="UniProtKB-KW"/>
</dbReference>
<evidence type="ECO:0000256" key="11">
    <source>
        <dbReference type="PIRSR" id="PIRSR628651-50"/>
    </source>
</evidence>
<feature type="binding site" evidence="12">
    <location>
        <position position="348"/>
    </location>
    <ligand>
        <name>Zn(2+)</name>
        <dbReference type="ChEBI" id="CHEBI:29105"/>
        <label>2</label>
    </ligand>
</feature>
<protein>
    <recommendedName>
        <fullName evidence="14">Inhibitor of growth protein</fullName>
    </recommendedName>
</protein>
<keyword evidence="5 13" id="KW-0863">Zinc-finger</keyword>
<dbReference type="PANTHER" id="PTHR10333">
    <property type="entry name" value="INHIBITOR OF GROWTH PROTEIN"/>
    <property type="match status" value="1"/>
</dbReference>
<evidence type="ECO:0000313" key="18">
    <source>
        <dbReference type="EMBL" id="KAK2167824.1"/>
    </source>
</evidence>
<evidence type="ECO:0000256" key="2">
    <source>
        <dbReference type="ARBA" id="ARBA00010210"/>
    </source>
</evidence>
<evidence type="ECO:0000256" key="10">
    <source>
        <dbReference type="ARBA" id="ARBA00023242"/>
    </source>
</evidence>
<comment type="caution">
    <text evidence="18">The sequence shown here is derived from an EMBL/GenBank/DDBJ whole genome shotgun (WGS) entry which is preliminary data.</text>
</comment>
<feature type="coiled-coil region" evidence="15">
    <location>
        <begin position="69"/>
        <end position="110"/>
    </location>
</feature>
<feature type="binding site" evidence="12">
    <location>
        <position position="353"/>
    </location>
    <ligand>
        <name>Zn(2+)</name>
        <dbReference type="ChEBI" id="CHEBI:29105"/>
        <label>2</label>
    </ligand>
</feature>
<keyword evidence="6 12" id="KW-0862">Zinc</keyword>
<keyword evidence="3" id="KW-0341">Growth regulation</keyword>
<feature type="binding site" evidence="12">
    <location>
        <position position="362"/>
    </location>
    <ligand>
        <name>Zn(2+)</name>
        <dbReference type="ChEBI" id="CHEBI:29105"/>
        <label>1</label>
    </ligand>
</feature>